<reference evidence="3 4" key="1">
    <citation type="submission" date="2021-08" db="EMBL/GenBank/DDBJ databases">
        <title>Comparative Genomics Analysis of the Genus Qipengyuania Reveals Extensive Genetic Diversity and Metabolic Versatility, Including the Description of Fifteen Novel Species.</title>
        <authorList>
            <person name="Liu Y."/>
        </authorList>
    </citation>
    <scope>NUCLEOTIDE SEQUENCE [LARGE SCALE GENOMIC DNA]</scope>
    <source>
        <strain evidence="3 4">1XM2-8</strain>
    </source>
</reference>
<accession>A0ABX8ZM38</accession>
<name>A0ABX8ZM38_9SPHN</name>
<proteinExistence type="inferred from homology"/>
<evidence type="ECO:0000256" key="2">
    <source>
        <dbReference type="ARBA" id="ARBA00023304"/>
    </source>
</evidence>
<evidence type="ECO:0000313" key="4">
    <source>
        <dbReference type="Proteomes" id="UP000824280"/>
    </source>
</evidence>
<evidence type="ECO:0000313" key="3">
    <source>
        <dbReference type="EMBL" id="QZD88263.1"/>
    </source>
</evidence>
<dbReference type="Gene3D" id="3.40.50.300">
    <property type="entry name" value="P-loop containing nucleotide triphosphate hydrolases"/>
    <property type="match status" value="1"/>
</dbReference>
<protein>
    <submittedName>
        <fullName evidence="3">Sulfotransferase</fullName>
    </submittedName>
</protein>
<dbReference type="Pfam" id="PF19798">
    <property type="entry name" value="Sulfotransfer_5"/>
    <property type="match status" value="1"/>
</dbReference>
<keyword evidence="2" id="KW-0028">Amino-acid biosynthesis</keyword>
<dbReference type="EMBL" id="CP081297">
    <property type="protein sequence ID" value="QZD88263.1"/>
    <property type="molecule type" value="Genomic_DNA"/>
</dbReference>
<evidence type="ECO:0000256" key="1">
    <source>
        <dbReference type="ARBA" id="ARBA00009320"/>
    </source>
</evidence>
<dbReference type="SUPFAM" id="SSF52540">
    <property type="entry name" value="P-loop containing nucleoside triphosphate hydrolases"/>
    <property type="match status" value="1"/>
</dbReference>
<dbReference type="Proteomes" id="UP000824280">
    <property type="component" value="Chromosome"/>
</dbReference>
<dbReference type="InterPro" id="IPR027417">
    <property type="entry name" value="P-loop_NTPase"/>
</dbReference>
<dbReference type="InterPro" id="IPR050571">
    <property type="entry name" value="Class-IV_PLP-Dep_Aminotrnsfr"/>
</dbReference>
<dbReference type="PANTHER" id="PTHR42743">
    <property type="entry name" value="AMINO-ACID AMINOTRANSFERASE"/>
    <property type="match status" value="1"/>
</dbReference>
<comment type="similarity">
    <text evidence="1">Belongs to the class-IV pyridoxal-phosphate-dependent aminotransferase family.</text>
</comment>
<sequence length="240" mass="26879">MTIRIAMWSGPRNLSTAMMRSFSSRQDTFVSDEPFYGAYLAETGDPQPMAGEIIADMDTDWQSVTAALQGSPPVGHAVWYQKHMPHHMEGPVDIRAFPEMRHAFLIRDPIRVAASYANKRAAIRPEHLGLARQREYFEIEAERTGIAPPVVDSADILADPEEVLRRLVSALGISWDPAMLKWEKGPHPQDGIWQSHWYDKVNASTSFGSAPGPLPDLDEEYAGVAEACREDYEALRKFAL</sequence>
<dbReference type="RefSeq" id="WP_221423794.1">
    <property type="nucleotide sequence ID" value="NZ_CP081297.1"/>
</dbReference>
<keyword evidence="2" id="KW-0100">Branched-chain amino acid biosynthesis</keyword>
<dbReference type="PANTHER" id="PTHR42743:SF11">
    <property type="entry name" value="AMINODEOXYCHORISMATE LYASE"/>
    <property type="match status" value="1"/>
</dbReference>
<gene>
    <name evidence="3" type="ORF">K3166_06245</name>
</gene>
<organism evidence="3 4">
    <name type="scientific">Qipengyuania psychrotolerans</name>
    <dbReference type="NCBI Taxonomy" id="2867238"/>
    <lineage>
        <taxon>Bacteria</taxon>
        <taxon>Pseudomonadati</taxon>
        <taxon>Pseudomonadota</taxon>
        <taxon>Alphaproteobacteria</taxon>
        <taxon>Sphingomonadales</taxon>
        <taxon>Erythrobacteraceae</taxon>
        <taxon>Qipengyuania</taxon>
    </lineage>
</organism>
<keyword evidence="4" id="KW-1185">Reference proteome</keyword>